<keyword evidence="3" id="KW-1185">Reference proteome</keyword>
<sequence length="448" mass="48435">MPPPRSAKPNSSRSTSTTRKAKAKEAEPEVSDAPTKSKSKGKAKKTERVPTTDVETDAASVISRQPSRSRLAVSGSEAETDVRDDESVKTTGKKKGKKVGAKKKTIKKAKAPSVAATDDEVDVEMSEVTSRPEVRDTQDVEMTPLAPPRATMDSIGGWTSLQAANEELEEMARELHIEGEFAAIGKSGSSSDKKAKSSVAKPAKIASMTRTASSMATTMKDIEVEHGNTWDWREKSVGAKTATEADEMTEEEEVEKSLAGDEDDERDEDMDDDPMLLPPASREPSVAPTTTSGTTRPKPTEARAMALRRDEDGEQSTPKARRTVESNTSTLVSRPLFGSVPAGSGSKLTFAIEAGSNPFLVSARDKGNEGGSGGSGGLGDLQGQFEAPTIPQDAASYEMSAEEREMTLEEWILVDVERRKEQIRQEGRRWIEGFLENAEASREWIRGL</sequence>
<feature type="compositionally biased region" description="Low complexity" evidence="1">
    <location>
        <begin position="288"/>
        <end position="297"/>
    </location>
</feature>
<name>G4TTW7_SERID</name>
<dbReference type="Proteomes" id="UP000007148">
    <property type="component" value="Unassembled WGS sequence"/>
</dbReference>
<feature type="region of interest" description="Disordered" evidence="1">
    <location>
        <begin position="362"/>
        <end position="385"/>
    </location>
</feature>
<feature type="compositionally biased region" description="Acidic residues" evidence="1">
    <location>
        <begin position="244"/>
        <end position="274"/>
    </location>
</feature>
<evidence type="ECO:0000313" key="3">
    <source>
        <dbReference type="Proteomes" id="UP000007148"/>
    </source>
</evidence>
<feature type="compositionally biased region" description="Gly residues" evidence="1">
    <location>
        <begin position="369"/>
        <end position="380"/>
    </location>
</feature>
<organism evidence="2 3">
    <name type="scientific">Serendipita indica (strain DSM 11827)</name>
    <name type="common">Root endophyte fungus</name>
    <name type="synonym">Piriformospora indica</name>
    <dbReference type="NCBI Taxonomy" id="1109443"/>
    <lineage>
        <taxon>Eukaryota</taxon>
        <taxon>Fungi</taxon>
        <taxon>Dikarya</taxon>
        <taxon>Basidiomycota</taxon>
        <taxon>Agaricomycotina</taxon>
        <taxon>Agaricomycetes</taxon>
        <taxon>Sebacinales</taxon>
        <taxon>Serendipitaceae</taxon>
        <taxon>Serendipita</taxon>
    </lineage>
</organism>
<accession>G4TTW7</accession>
<reference evidence="2 3" key="1">
    <citation type="journal article" date="2011" name="PLoS Pathog.">
        <title>Endophytic Life Strategies Decoded by Genome and Transcriptome Analyses of the Mutualistic Root Symbiont Piriformospora indica.</title>
        <authorList>
            <person name="Zuccaro A."/>
            <person name="Lahrmann U."/>
            <person name="Guldener U."/>
            <person name="Langen G."/>
            <person name="Pfiffi S."/>
            <person name="Biedenkopf D."/>
            <person name="Wong P."/>
            <person name="Samans B."/>
            <person name="Grimm C."/>
            <person name="Basiewicz M."/>
            <person name="Murat C."/>
            <person name="Martin F."/>
            <person name="Kogel K.H."/>
        </authorList>
    </citation>
    <scope>NUCLEOTIDE SEQUENCE [LARGE SCALE GENOMIC DNA]</scope>
    <source>
        <strain evidence="2 3">DSM 11827</strain>
    </source>
</reference>
<dbReference type="EMBL" id="CAFZ01000352">
    <property type="protein sequence ID" value="CCA74760.1"/>
    <property type="molecule type" value="Genomic_DNA"/>
</dbReference>
<feature type="compositionally biased region" description="Low complexity" evidence="1">
    <location>
        <begin position="197"/>
        <end position="219"/>
    </location>
</feature>
<dbReference type="InParanoid" id="G4TTW7"/>
<dbReference type="HOGENOM" id="CLU_611271_0_0_1"/>
<feature type="compositionally biased region" description="Basic and acidic residues" evidence="1">
    <location>
        <begin position="220"/>
        <end position="237"/>
    </location>
</feature>
<gene>
    <name evidence="2" type="ORF">PIIN_08718</name>
</gene>
<protein>
    <submittedName>
        <fullName evidence="2">Uncharacterized protein</fullName>
    </submittedName>
</protein>
<feature type="region of interest" description="Disordered" evidence="1">
    <location>
        <begin position="1"/>
        <end position="155"/>
    </location>
</feature>
<evidence type="ECO:0000256" key="1">
    <source>
        <dbReference type="SAM" id="MobiDB-lite"/>
    </source>
</evidence>
<dbReference type="AlphaFoldDB" id="G4TTW7"/>
<proteinExistence type="predicted"/>
<feature type="region of interest" description="Disordered" evidence="1">
    <location>
        <begin position="184"/>
        <end position="329"/>
    </location>
</feature>
<comment type="caution">
    <text evidence="2">The sequence shown here is derived from an EMBL/GenBank/DDBJ whole genome shotgun (WGS) entry which is preliminary data.</text>
</comment>
<feature type="compositionally biased region" description="Basic residues" evidence="1">
    <location>
        <begin position="91"/>
        <end position="110"/>
    </location>
</feature>
<evidence type="ECO:0000313" key="2">
    <source>
        <dbReference type="EMBL" id="CCA74760.1"/>
    </source>
</evidence>